<dbReference type="SUPFAM" id="SSF51197">
    <property type="entry name" value="Clavaminate synthase-like"/>
    <property type="match status" value="1"/>
</dbReference>
<keyword evidence="1" id="KW-0560">Oxidoreductase</keyword>
<accession>A0A2B7ZRH7</accession>
<dbReference type="AlphaFoldDB" id="A0A2B7ZRH7"/>
<keyword evidence="4" id="KW-1185">Reference proteome</keyword>
<dbReference type="EMBL" id="PDND01000019">
    <property type="protein sequence ID" value="PGH35602.1"/>
    <property type="molecule type" value="Genomic_DNA"/>
</dbReference>
<feature type="domain" description="TauD/TfdA-like" evidence="2">
    <location>
        <begin position="61"/>
        <end position="179"/>
    </location>
</feature>
<organism evidence="3 4">
    <name type="scientific">[Emmonsia] crescens</name>
    <dbReference type="NCBI Taxonomy" id="73230"/>
    <lineage>
        <taxon>Eukaryota</taxon>
        <taxon>Fungi</taxon>
        <taxon>Dikarya</taxon>
        <taxon>Ascomycota</taxon>
        <taxon>Pezizomycotina</taxon>
        <taxon>Eurotiomycetes</taxon>
        <taxon>Eurotiomycetidae</taxon>
        <taxon>Onygenales</taxon>
        <taxon>Ajellomycetaceae</taxon>
        <taxon>Emergomyces</taxon>
    </lineage>
</organism>
<dbReference type="InterPro" id="IPR003819">
    <property type="entry name" value="TauD/TfdA-like"/>
</dbReference>
<protein>
    <recommendedName>
        <fullName evidence="2">TauD/TfdA-like domain-containing protein</fullName>
    </recommendedName>
</protein>
<reference evidence="3 4" key="1">
    <citation type="submission" date="2017-10" db="EMBL/GenBank/DDBJ databases">
        <title>Comparative genomics in systemic dimorphic fungi from Ajellomycetaceae.</title>
        <authorList>
            <person name="Munoz J.F."/>
            <person name="Mcewen J.G."/>
            <person name="Clay O.K."/>
            <person name="Cuomo C.A."/>
        </authorList>
    </citation>
    <scope>NUCLEOTIDE SEQUENCE [LARGE SCALE GENOMIC DNA]</scope>
    <source>
        <strain evidence="3 4">UAMH4076</strain>
    </source>
</reference>
<evidence type="ECO:0000259" key="2">
    <source>
        <dbReference type="Pfam" id="PF02668"/>
    </source>
</evidence>
<dbReference type="Proteomes" id="UP000226031">
    <property type="component" value="Unassembled WGS sequence"/>
</dbReference>
<evidence type="ECO:0000313" key="3">
    <source>
        <dbReference type="EMBL" id="PGH35602.1"/>
    </source>
</evidence>
<gene>
    <name evidence="3" type="ORF">GX50_01583</name>
</gene>
<dbReference type="InterPro" id="IPR042098">
    <property type="entry name" value="TauD-like_sf"/>
</dbReference>
<evidence type="ECO:0000313" key="4">
    <source>
        <dbReference type="Proteomes" id="UP000226031"/>
    </source>
</evidence>
<sequence>MSRHRFHMHRSIFSSMATEPPRRVARAPSYHRLRFSTAQSRKYPSSFAELAEKGILSKKTYKFDKQYEGGSTLKQASPVTDTASMQRSLSIRTQPNTNLPTLFKGMAAYYKNAQANSHARKDMTQQYFGDGTPIADKYLAHLAKATDEIRVLHKWQEGDVLVYDNVIAQHGREPWEGEQSDLIVLASLFDGESVPGAYNSVDWARLFRL</sequence>
<name>A0A2B7ZRH7_9EURO</name>
<dbReference type="Gene3D" id="3.60.130.10">
    <property type="entry name" value="Clavaminate synthase-like"/>
    <property type="match status" value="1"/>
</dbReference>
<evidence type="ECO:0000256" key="1">
    <source>
        <dbReference type="ARBA" id="ARBA00023002"/>
    </source>
</evidence>
<dbReference type="GO" id="GO:0016491">
    <property type="term" value="F:oxidoreductase activity"/>
    <property type="evidence" value="ECO:0007669"/>
    <property type="project" value="UniProtKB-KW"/>
</dbReference>
<proteinExistence type="predicted"/>
<comment type="caution">
    <text evidence="3">The sequence shown here is derived from an EMBL/GenBank/DDBJ whole genome shotgun (WGS) entry which is preliminary data.</text>
</comment>
<dbReference type="STRING" id="73230.A0A2B7ZRH7"/>
<dbReference type="Pfam" id="PF02668">
    <property type="entry name" value="TauD"/>
    <property type="match status" value="1"/>
</dbReference>